<proteinExistence type="predicted"/>
<dbReference type="PROSITE" id="PS51375">
    <property type="entry name" value="PPR"/>
    <property type="match status" value="2"/>
</dbReference>
<comment type="caution">
    <text evidence="3">The sequence shown here is derived from an EMBL/GenBank/DDBJ whole genome shotgun (WGS) entry which is preliminary data.</text>
</comment>
<keyword evidence="1" id="KW-0677">Repeat</keyword>
<accession>A0A835S315</accession>
<reference evidence="3 4" key="1">
    <citation type="journal article" date="2020" name="Nat. Food">
        <title>A phased Vanilla planifolia genome enables genetic improvement of flavour and production.</title>
        <authorList>
            <person name="Hasing T."/>
            <person name="Tang H."/>
            <person name="Brym M."/>
            <person name="Khazi F."/>
            <person name="Huang T."/>
            <person name="Chambers A.H."/>
        </authorList>
    </citation>
    <scope>NUCLEOTIDE SEQUENCE [LARGE SCALE GENOMIC DNA]</scope>
    <source>
        <tissue evidence="3">Leaf</tissue>
    </source>
</reference>
<dbReference type="InterPro" id="IPR002885">
    <property type="entry name" value="PPR_rpt"/>
</dbReference>
<evidence type="ECO:0000256" key="2">
    <source>
        <dbReference type="PROSITE-ProRule" id="PRU00708"/>
    </source>
</evidence>
<evidence type="ECO:0000256" key="1">
    <source>
        <dbReference type="ARBA" id="ARBA00022737"/>
    </source>
</evidence>
<dbReference type="GO" id="GO:0003723">
    <property type="term" value="F:RNA binding"/>
    <property type="evidence" value="ECO:0007669"/>
    <property type="project" value="InterPro"/>
</dbReference>
<dbReference type="EMBL" id="JADCNM010000001">
    <property type="protein sequence ID" value="KAG0500474.1"/>
    <property type="molecule type" value="Genomic_DNA"/>
</dbReference>
<dbReference type="NCBIfam" id="TIGR00756">
    <property type="entry name" value="PPR"/>
    <property type="match status" value="3"/>
</dbReference>
<dbReference type="InterPro" id="IPR011990">
    <property type="entry name" value="TPR-like_helical_dom_sf"/>
</dbReference>
<dbReference type="Proteomes" id="UP000639772">
    <property type="component" value="Chromosome 1"/>
</dbReference>
<evidence type="ECO:0008006" key="5">
    <source>
        <dbReference type="Google" id="ProtNLM"/>
    </source>
</evidence>
<dbReference type="InterPro" id="IPR046960">
    <property type="entry name" value="PPR_At4g14850-like_plant"/>
</dbReference>
<feature type="repeat" description="PPR" evidence="2">
    <location>
        <begin position="409"/>
        <end position="443"/>
    </location>
</feature>
<evidence type="ECO:0000313" key="3">
    <source>
        <dbReference type="EMBL" id="KAG0500474.1"/>
    </source>
</evidence>
<organism evidence="3 4">
    <name type="scientific">Vanilla planifolia</name>
    <name type="common">Vanilla</name>
    <dbReference type="NCBI Taxonomy" id="51239"/>
    <lineage>
        <taxon>Eukaryota</taxon>
        <taxon>Viridiplantae</taxon>
        <taxon>Streptophyta</taxon>
        <taxon>Embryophyta</taxon>
        <taxon>Tracheophyta</taxon>
        <taxon>Spermatophyta</taxon>
        <taxon>Magnoliopsida</taxon>
        <taxon>Liliopsida</taxon>
        <taxon>Asparagales</taxon>
        <taxon>Orchidaceae</taxon>
        <taxon>Vanilloideae</taxon>
        <taxon>Vanilleae</taxon>
        <taxon>Vanilla</taxon>
    </lineage>
</organism>
<dbReference type="OrthoDB" id="185373at2759"/>
<dbReference type="AlphaFoldDB" id="A0A835S315"/>
<dbReference type="FunFam" id="1.25.40.10:FF:000090">
    <property type="entry name" value="Pentatricopeptide repeat-containing protein, chloroplastic"/>
    <property type="match status" value="1"/>
</dbReference>
<sequence>MLDPKFVSWTRTISSCIQSGHTELALLDVLRMYRSGMKPNEYGISLALKATRLAGESTMGKLLHGQAIKSGLDSNPFCSTSILNMYCKCCHFNDGLRLFDETAVKCEAFWNSLIDGYSRSWDANEPLWLFHKMLLSCTPPNCFTYTILLKSGSVNLDIGMLRFFHCRVIKINFEKNNFVGGALVDSYAECGELADACRLFWGMGDRDHAIWCALLTGLHQNGESEYAFDVYLKFVSEGYKLDPFIFATMFNLCSDWGASKLGLQLHTSLLKSGYAIDSVIGSALIGMYASFGLTHDAYRSFLGTVEKNAVIYCMMILCFACDSDFFSAVNMMHEMKMLGMVLDRHTLVCMLRIFTCLDMLEEARMVHCCIIKTMDERDVIMGNNLIEMYSSFGSVDEAFKAFMMIEVHNEFSWTSLMCGYVESNRYTEAFELYQLMRTSDTVKPNKYTLVAALQASSGLSDMIHGKQIHCSAIKMGFCFHEFVEAALIGMYGKHGCLDEAHLIFLNMPEKDLVSMCNIISSHVEHGHGEKAIKIFLQSKGELSDMDESVCSSCLSACSSLAKIDMGRCLHGSCIKTGFESTLRIGGAIIDMYCKCGSIKDAIHFFGKMKERDVISYTAMICGYSQHGFGSNALQLFKEMEECGVKPDEVTFVGILSACSHLGLVKEGWKYFESITHYGLEKTMNHYACMVDILGRAGLVDKAENLINNASFSFKSPLWRTLLGACIKHGNVKYGDRVAKKLIRFESNNPSNYVMLSNLYASDALWDQSLLVKKKMKEEFILKIPGFSWIA</sequence>
<dbReference type="PANTHER" id="PTHR47926:SF347">
    <property type="entry name" value="PENTATRICOPEPTIDE REPEAT-CONTAINING PROTEIN"/>
    <property type="match status" value="1"/>
</dbReference>
<dbReference type="InterPro" id="IPR046848">
    <property type="entry name" value="E_motif"/>
</dbReference>
<dbReference type="Pfam" id="PF20431">
    <property type="entry name" value="E_motif"/>
    <property type="match status" value="1"/>
</dbReference>
<dbReference type="Pfam" id="PF13041">
    <property type="entry name" value="PPR_2"/>
    <property type="match status" value="2"/>
</dbReference>
<dbReference type="Gene3D" id="1.25.40.10">
    <property type="entry name" value="Tetratricopeptide repeat domain"/>
    <property type="match status" value="4"/>
</dbReference>
<dbReference type="Pfam" id="PF01535">
    <property type="entry name" value="PPR"/>
    <property type="match status" value="2"/>
</dbReference>
<evidence type="ECO:0000313" key="4">
    <source>
        <dbReference type="Proteomes" id="UP000639772"/>
    </source>
</evidence>
<name>A0A835S315_VANPL</name>
<protein>
    <recommendedName>
        <fullName evidence="5">Pentatricopeptide repeat-containing protein</fullName>
    </recommendedName>
</protein>
<gene>
    <name evidence="3" type="ORF">HPP92_000546</name>
</gene>
<feature type="repeat" description="PPR" evidence="2">
    <location>
        <begin position="612"/>
        <end position="646"/>
    </location>
</feature>
<dbReference type="GO" id="GO:0009451">
    <property type="term" value="P:RNA modification"/>
    <property type="evidence" value="ECO:0007669"/>
    <property type="project" value="InterPro"/>
</dbReference>
<dbReference type="PANTHER" id="PTHR47926">
    <property type="entry name" value="PENTATRICOPEPTIDE REPEAT-CONTAINING PROTEIN"/>
    <property type="match status" value="1"/>
</dbReference>